<feature type="chain" id="PRO_5043852495" evidence="2">
    <location>
        <begin position="22"/>
        <end position="123"/>
    </location>
</feature>
<evidence type="ECO:0000256" key="1">
    <source>
        <dbReference type="SAM" id="MobiDB-lite"/>
    </source>
</evidence>
<organism evidence="3 4">
    <name type="scientific">Peronospora destructor</name>
    <dbReference type="NCBI Taxonomy" id="86335"/>
    <lineage>
        <taxon>Eukaryota</taxon>
        <taxon>Sar</taxon>
        <taxon>Stramenopiles</taxon>
        <taxon>Oomycota</taxon>
        <taxon>Peronosporomycetes</taxon>
        <taxon>Peronosporales</taxon>
        <taxon>Peronosporaceae</taxon>
        <taxon>Peronospora</taxon>
    </lineage>
</organism>
<sequence>MKLFTAFLIAATIATQNAVIAQTTPTAPTEMTMTPTAEDGTMMNNSMPMGSSSGDMSGDMSDGDSDMLAGSAANTTSETPVGSGSTMNAGDDAATSTSGAVSIQSVTFTMSAVVAGLATAFVF</sequence>
<feature type="compositionally biased region" description="Polar residues" evidence="1">
    <location>
        <begin position="72"/>
        <end position="96"/>
    </location>
</feature>
<evidence type="ECO:0000256" key="2">
    <source>
        <dbReference type="SAM" id="SignalP"/>
    </source>
</evidence>
<reference evidence="3" key="1">
    <citation type="submission" date="2022-12" db="EMBL/GenBank/DDBJ databases">
        <authorList>
            <person name="Webb A."/>
        </authorList>
    </citation>
    <scope>NUCLEOTIDE SEQUENCE</scope>
    <source>
        <strain evidence="3">Pd1</strain>
    </source>
</reference>
<feature type="signal peptide" evidence="2">
    <location>
        <begin position="1"/>
        <end position="21"/>
    </location>
</feature>
<name>A0AAV0URL3_9STRA</name>
<proteinExistence type="predicted"/>
<dbReference type="AlphaFoldDB" id="A0AAV0URL3"/>
<dbReference type="EMBL" id="CANTFM010001449">
    <property type="protein sequence ID" value="CAI5739520.1"/>
    <property type="molecule type" value="Genomic_DNA"/>
</dbReference>
<evidence type="ECO:0000313" key="3">
    <source>
        <dbReference type="EMBL" id="CAI5739520.1"/>
    </source>
</evidence>
<accession>A0AAV0URL3</accession>
<feature type="region of interest" description="Disordered" evidence="1">
    <location>
        <begin position="29"/>
        <end position="96"/>
    </location>
</feature>
<keyword evidence="4" id="KW-1185">Reference proteome</keyword>
<keyword evidence="2" id="KW-0732">Signal</keyword>
<feature type="compositionally biased region" description="Low complexity" evidence="1">
    <location>
        <begin position="29"/>
        <end position="60"/>
    </location>
</feature>
<comment type="caution">
    <text evidence="3">The sequence shown here is derived from an EMBL/GenBank/DDBJ whole genome shotgun (WGS) entry which is preliminary data.</text>
</comment>
<gene>
    <name evidence="3" type="ORF">PDE001_LOCUS7223</name>
</gene>
<dbReference type="Proteomes" id="UP001162029">
    <property type="component" value="Unassembled WGS sequence"/>
</dbReference>
<evidence type="ECO:0000313" key="4">
    <source>
        <dbReference type="Proteomes" id="UP001162029"/>
    </source>
</evidence>
<protein>
    <submittedName>
        <fullName evidence="3">Uncharacterized protein</fullName>
    </submittedName>
</protein>